<name>A0ABW7GDN2_9BURK</name>
<organism evidence="2 3">
    <name type="scientific">Pelomonas lactea</name>
    <dbReference type="NCBI Taxonomy" id="3299030"/>
    <lineage>
        <taxon>Bacteria</taxon>
        <taxon>Pseudomonadati</taxon>
        <taxon>Pseudomonadota</taxon>
        <taxon>Betaproteobacteria</taxon>
        <taxon>Burkholderiales</taxon>
        <taxon>Sphaerotilaceae</taxon>
        <taxon>Roseateles</taxon>
    </lineage>
</organism>
<keyword evidence="1" id="KW-1133">Transmembrane helix</keyword>
<protein>
    <submittedName>
        <fullName evidence="2">Uncharacterized protein</fullName>
    </submittedName>
</protein>
<proteinExistence type="predicted"/>
<evidence type="ECO:0000313" key="3">
    <source>
        <dbReference type="Proteomes" id="UP001606302"/>
    </source>
</evidence>
<keyword evidence="1" id="KW-0812">Transmembrane</keyword>
<reference evidence="2 3" key="1">
    <citation type="submission" date="2024-08" db="EMBL/GenBank/DDBJ databases">
        <authorList>
            <person name="Lu H."/>
        </authorList>
    </citation>
    <scope>NUCLEOTIDE SEQUENCE [LARGE SCALE GENOMIC DNA]</scope>
    <source>
        <strain evidence="2 3">DXS20W</strain>
    </source>
</reference>
<sequence length="52" mass="5391">MDTLTLLGLLLAVVFFAAAWQAWRIGNERRDVALLGVGGGVSAAGAALSFML</sequence>
<dbReference type="RefSeq" id="WP_394508734.1">
    <property type="nucleotide sequence ID" value="NZ_JBIGHX010000001.1"/>
</dbReference>
<evidence type="ECO:0000256" key="1">
    <source>
        <dbReference type="SAM" id="Phobius"/>
    </source>
</evidence>
<dbReference type="EMBL" id="JBIGHX010000001">
    <property type="protein sequence ID" value="MFG6459941.1"/>
    <property type="molecule type" value="Genomic_DNA"/>
</dbReference>
<keyword evidence="3" id="KW-1185">Reference proteome</keyword>
<dbReference type="Proteomes" id="UP001606302">
    <property type="component" value="Unassembled WGS sequence"/>
</dbReference>
<keyword evidence="1" id="KW-0472">Membrane</keyword>
<feature type="transmembrane region" description="Helical" evidence="1">
    <location>
        <begin position="34"/>
        <end position="51"/>
    </location>
</feature>
<evidence type="ECO:0000313" key="2">
    <source>
        <dbReference type="EMBL" id="MFG6459941.1"/>
    </source>
</evidence>
<gene>
    <name evidence="2" type="ORF">ACG04Q_00070</name>
</gene>
<accession>A0ABW7GDN2</accession>
<comment type="caution">
    <text evidence="2">The sequence shown here is derived from an EMBL/GenBank/DDBJ whole genome shotgun (WGS) entry which is preliminary data.</text>
</comment>